<dbReference type="InterPro" id="IPR050564">
    <property type="entry name" value="F420-G6PD/mer"/>
</dbReference>
<dbReference type="RefSeq" id="WP_279252488.1">
    <property type="nucleotide sequence ID" value="NZ_SHNP01000003.1"/>
</dbReference>
<dbReference type="GO" id="GO:0016491">
    <property type="term" value="F:oxidoreductase activity"/>
    <property type="evidence" value="ECO:0007669"/>
    <property type="project" value="UniProtKB-KW"/>
</dbReference>
<accession>A0ABT3SUN5</accession>
<dbReference type="EMBL" id="SHNP01000003">
    <property type="protein sequence ID" value="MCX2973594.1"/>
    <property type="molecule type" value="Genomic_DNA"/>
</dbReference>
<dbReference type="InterPro" id="IPR019921">
    <property type="entry name" value="Lucif-like_OxRdtase_Rv2161c"/>
</dbReference>
<evidence type="ECO:0000259" key="2">
    <source>
        <dbReference type="Pfam" id="PF00296"/>
    </source>
</evidence>
<dbReference type="Gene3D" id="3.20.20.30">
    <property type="entry name" value="Luciferase-like domain"/>
    <property type="match status" value="1"/>
</dbReference>
<dbReference type="InterPro" id="IPR036661">
    <property type="entry name" value="Luciferase-like_sf"/>
</dbReference>
<evidence type="ECO:0000313" key="4">
    <source>
        <dbReference type="Proteomes" id="UP001143307"/>
    </source>
</evidence>
<keyword evidence="1 3" id="KW-0560">Oxidoreductase</keyword>
<dbReference type="Pfam" id="PF00296">
    <property type="entry name" value="Bac_luciferase"/>
    <property type="match status" value="1"/>
</dbReference>
<protein>
    <submittedName>
        <fullName evidence="3">TIGR03619 family F420-dependent LLM class oxidoreductase</fullName>
        <ecNumber evidence="3">1.-.-.-</ecNumber>
    </submittedName>
</protein>
<proteinExistence type="predicted"/>
<feature type="domain" description="Luciferase-like" evidence="2">
    <location>
        <begin position="12"/>
        <end position="221"/>
    </location>
</feature>
<dbReference type="InterPro" id="IPR011251">
    <property type="entry name" value="Luciferase-like_dom"/>
</dbReference>
<evidence type="ECO:0000313" key="3">
    <source>
        <dbReference type="EMBL" id="MCX2973594.1"/>
    </source>
</evidence>
<reference evidence="3" key="1">
    <citation type="submission" date="2019-02" db="EMBL/GenBank/DDBJ databases">
        <authorList>
            <person name="Li S.-H."/>
        </authorList>
    </citation>
    <scope>NUCLEOTIDE SEQUENCE</scope>
    <source>
        <strain evidence="3">IMCC8485</strain>
    </source>
</reference>
<dbReference type="NCBIfam" id="TIGR03619">
    <property type="entry name" value="F420_Rv2161c"/>
    <property type="match status" value="1"/>
</dbReference>
<dbReference type="Proteomes" id="UP001143307">
    <property type="component" value="Unassembled WGS sequence"/>
</dbReference>
<name>A0ABT3SUN5_9GAMM</name>
<dbReference type="PANTHER" id="PTHR43244:SF1">
    <property type="entry name" value="5,10-METHYLENETETRAHYDROMETHANOPTERIN REDUCTASE"/>
    <property type="match status" value="1"/>
</dbReference>
<dbReference type="PANTHER" id="PTHR43244">
    <property type="match status" value="1"/>
</dbReference>
<dbReference type="SUPFAM" id="SSF51679">
    <property type="entry name" value="Bacterial luciferase-like"/>
    <property type="match status" value="1"/>
</dbReference>
<gene>
    <name evidence="3" type="ORF">EYC87_08380</name>
</gene>
<evidence type="ECO:0000256" key="1">
    <source>
        <dbReference type="ARBA" id="ARBA00023002"/>
    </source>
</evidence>
<organism evidence="3 4">
    <name type="scientific">Candidatus Seongchinamella marina</name>
    <dbReference type="NCBI Taxonomy" id="2518990"/>
    <lineage>
        <taxon>Bacteria</taxon>
        <taxon>Pseudomonadati</taxon>
        <taxon>Pseudomonadota</taxon>
        <taxon>Gammaproteobacteria</taxon>
        <taxon>Cellvibrionales</taxon>
        <taxon>Halieaceae</taxon>
        <taxon>Seongchinamella</taxon>
    </lineage>
</organism>
<dbReference type="EC" id="1.-.-.-" evidence="3"/>
<keyword evidence="4" id="KW-1185">Reference proteome</keyword>
<sequence length="291" mass="33044">MKHWLSLVGISKVEDYIELAQFAEKIGFYGVAVADHLLIPSHSVSVHSNSKDSTWRPREAQWPDPWIILTAIGLATSSLRLTTNIYLAALRDPFSTAKAISTASRLTNNRVSCGLAAGWQKEEFEFSGVDFQSRGRRLDETIMVMKKLWSGTEVSHEGEFFQFNGALQQPTPTQPIKIRIGGSSAPALRRAARHDGWMGEPMSKDKLIETVKILENLRAEQKKSEPMDLFFTLMEMPTREIYNELDSMGLSNRVAITPWKRERWLRQGENPEQIEVKKLALIRFAQDVIDI</sequence>
<comment type="caution">
    <text evidence="3">The sequence shown here is derived from an EMBL/GenBank/DDBJ whole genome shotgun (WGS) entry which is preliminary data.</text>
</comment>